<keyword evidence="5 11" id="KW-0812">Transmembrane</keyword>
<evidence type="ECO:0000256" key="11">
    <source>
        <dbReference type="SAM" id="Phobius"/>
    </source>
</evidence>
<feature type="transmembrane region" description="Helical" evidence="11">
    <location>
        <begin position="92"/>
        <end position="116"/>
    </location>
</feature>
<comment type="caution">
    <text evidence="13">The sequence shown here is derived from an EMBL/GenBank/DDBJ whole genome shotgun (WGS) entry which is preliminary data.</text>
</comment>
<comment type="similarity">
    <text evidence="2">Belongs to the major facilitator superfamily. Metabolite:H+ Symporter (MHS) family (TC 2.A.1.6) family.</text>
</comment>
<evidence type="ECO:0000256" key="6">
    <source>
        <dbReference type="ARBA" id="ARBA00022847"/>
    </source>
</evidence>
<evidence type="ECO:0000256" key="10">
    <source>
        <dbReference type="ARBA" id="ARBA00039918"/>
    </source>
</evidence>
<dbReference type="Gene3D" id="1.20.1250.20">
    <property type="entry name" value="MFS general substrate transporter like domains"/>
    <property type="match status" value="2"/>
</dbReference>
<dbReference type="FunFam" id="1.20.1250.20:FF:000001">
    <property type="entry name" value="Dicarboxylate MFS transporter"/>
    <property type="match status" value="1"/>
</dbReference>
<feature type="transmembrane region" description="Helical" evidence="11">
    <location>
        <begin position="245"/>
        <end position="262"/>
    </location>
</feature>
<feature type="transmembrane region" description="Helical" evidence="11">
    <location>
        <begin position="158"/>
        <end position="184"/>
    </location>
</feature>
<feature type="transmembrane region" description="Helical" evidence="11">
    <location>
        <begin position="282"/>
        <end position="303"/>
    </location>
</feature>
<accession>A0A2M9BZE7</accession>
<dbReference type="PROSITE" id="PS50850">
    <property type="entry name" value="MFS"/>
    <property type="match status" value="1"/>
</dbReference>
<evidence type="ECO:0000313" key="13">
    <source>
        <dbReference type="EMBL" id="PJJ63458.1"/>
    </source>
</evidence>
<evidence type="ECO:0000256" key="9">
    <source>
        <dbReference type="ARBA" id="ARBA00037295"/>
    </source>
</evidence>
<evidence type="ECO:0000256" key="1">
    <source>
        <dbReference type="ARBA" id="ARBA00004651"/>
    </source>
</evidence>
<feature type="transmembrane region" description="Helical" evidence="11">
    <location>
        <begin position="336"/>
        <end position="363"/>
    </location>
</feature>
<dbReference type="PROSITE" id="PS00216">
    <property type="entry name" value="SUGAR_TRANSPORT_1"/>
    <property type="match status" value="1"/>
</dbReference>
<feature type="transmembrane region" description="Helical" evidence="11">
    <location>
        <begin position="196"/>
        <end position="215"/>
    </location>
</feature>
<feature type="transmembrane region" description="Helical" evidence="11">
    <location>
        <begin position="56"/>
        <end position="80"/>
    </location>
</feature>
<dbReference type="RefSeq" id="WP_157802821.1">
    <property type="nucleotide sequence ID" value="NZ_PGFB01000002.1"/>
</dbReference>
<dbReference type="EMBL" id="PGFB01000002">
    <property type="protein sequence ID" value="PJJ63458.1"/>
    <property type="molecule type" value="Genomic_DNA"/>
</dbReference>
<comment type="subcellular location">
    <subcellularLocation>
        <location evidence="1">Cell membrane</location>
        <topology evidence="1">Multi-pass membrane protein</topology>
    </subcellularLocation>
</comment>
<reference evidence="13 14" key="1">
    <citation type="submission" date="2017-11" db="EMBL/GenBank/DDBJ databases">
        <title>Genomic Encyclopedia of Archaeal and Bacterial Type Strains, Phase II (KMG-II): From Individual Species to Whole Genera.</title>
        <authorList>
            <person name="Goeker M."/>
        </authorList>
    </citation>
    <scope>NUCLEOTIDE SEQUENCE [LARGE SCALE GENOMIC DNA]</scope>
    <source>
        <strain evidence="13 14">DSM 25625</strain>
    </source>
</reference>
<dbReference type="SUPFAM" id="SSF103473">
    <property type="entry name" value="MFS general substrate transporter"/>
    <property type="match status" value="1"/>
</dbReference>
<dbReference type="GO" id="GO:0005886">
    <property type="term" value="C:plasma membrane"/>
    <property type="evidence" value="ECO:0007669"/>
    <property type="project" value="UniProtKB-SubCell"/>
</dbReference>
<feature type="transmembrane region" description="Helical" evidence="11">
    <location>
        <begin position="122"/>
        <end position="146"/>
    </location>
</feature>
<dbReference type="InterPro" id="IPR011701">
    <property type="entry name" value="MFS"/>
</dbReference>
<evidence type="ECO:0000256" key="5">
    <source>
        <dbReference type="ARBA" id="ARBA00022692"/>
    </source>
</evidence>
<dbReference type="OrthoDB" id="8953821at2"/>
<evidence type="ECO:0000256" key="8">
    <source>
        <dbReference type="ARBA" id="ARBA00023136"/>
    </source>
</evidence>
<dbReference type="PANTHER" id="PTHR43045">
    <property type="entry name" value="SHIKIMATE TRANSPORTER"/>
    <property type="match status" value="1"/>
</dbReference>
<name>A0A2M9BZE7_9MICO</name>
<keyword evidence="3" id="KW-0813">Transport</keyword>
<keyword evidence="7 11" id="KW-1133">Transmembrane helix</keyword>
<dbReference type="InterPro" id="IPR036259">
    <property type="entry name" value="MFS_trans_sf"/>
</dbReference>
<keyword evidence="6" id="KW-0769">Symport</keyword>
<dbReference type="AlphaFoldDB" id="A0A2M9BZE7"/>
<keyword evidence="4" id="KW-1003">Cell membrane</keyword>
<dbReference type="GO" id="GO:0015293">
    <property type="term" value="F:symporter activity"/>
    <property type="evidence" value="ECO:0007669"/>
    <property type="project" value="UniProtKB-KW"/>
</dbReference>
<evidence type="ECO:0000256" key="4">
    <source>
        <dbReference type="ARBA" id="ARBA00022475"/>
    </source>
</evidence>
<dbReference type="Pfam" id="PF07690">
    <property type="entry name" value="MFS_1"/>
    <property type="match status" value="1"/>
</dbReference>
<proteinExistence type="inferred from homology"/>
<keyword evidence="14" id="KW-1185">Reference proteome</keyword>
<feature type="transmembrane region" description="Helical" evidence="11">
    <location>
        <begin position="403"/>
        <end position="424"/>
    </location>
</feature>
<dbReference type="Proteomes" id="UP000230161">
    <property type="component" value="Unassembled WGS sequence"/>
</dbReference>
<dbReference type="InterPro" id="IPR020846">
    <property type="entry name" value="MFS_dom"/>
</dbReference>
<evidence type="ECO:0000256" key="7">
    <source>
        <dbReference type="ARBA" id="ARBA00022989"/>
    </source>
</evidence>
<evidence type="ECO:0000259" key="12">
    <source>
        <dbReference type="PROSITE" id="PS50850"/>
    </source>
</evidence>
<comment type="function">
    <text evidence="9">May be a proton symporter involved in the uptake of osmolytes such as proline and glycine betaine.</text>
</comment>
<feature type="transmembrane region" description="Helical" evidence="11">
    <location>
        <begin position="310"/>
        <end position="330"/>
    </location>
</feature>
<dbReference type="InterPro" id="IPR005829">
    <property type="entry name" value="Sugar_transporter_CS"/>
</dbReference>
<dbReference type="PANTHER" id="PTHR43045:SF1">
    <property type="entry name" value="SHIKIMATE TRANSPORTER"/>
    <property type="match status" value="1"/>
</dbReference>
<sequence>MSTAAPSPQTMQTHSKPASVGIAVGIGNFLEWYDFAVYGFLAVIIGKLFFASDDPVVSTLSSLGVFAIGFFFRPLGGFILGPIGDRWGRRVALAISITAMGLATVLIGFLPTYAAIGVGAPVLLVALRALQGLSAGGEWTGAATYLVEGAPTNKRARYASIVSATAGFATASGSFLALLLTSVLTTEQMNDFGWRIPFWLAAPMIIIGLILRFRLEESPVFTALREKHTVAKSPFKGLLRDWKPMLLTLAFGAVHGTGYYYLSTFTVNYLQVTIGMEAKEALLIVGSCLAIYTVFCVVAGWVVDKVGRRVPNLIAMAGYVVLSIPAFMLMATGETLLVYAGILLIAAVQCLASVTCVVLLVELYPADSRSSASAIGFNIAIAFISGPAPYIGAWLALTFASSVAPAYFLVVISLVAFIVLARWLPETKGRNLFAVDGETPEPAAPARVEERSR</sequence>
<feature type="domain" description="Major facilitator superfamily (MFS) profile" evidence="12">
    <location>
        <begin position="20"/>
        <end position="428"/>
    </location>
</feature>
<dbReference type="PROSITE" id="PS00217">
    <property type="entry name" value="SUGAR_TRANSPORT_2"/>
    <property type="match status" value="1"/>
</dbReference>
<organism evidence="13 14">
    <name type="scientific">Compostimonas suwonensis</name>
    <dbReference type="NCBI Taxonomy" id="1048394"/>
    <lineage>
        <taxon>Bacteria</taxon>
        <taxon>Bacillati</taxon>
        <taxon>Actinomycetota</taxon>
        <taxon>Actinomycetes</taxon>
        <taxon>Micrococcales</taxon>
        <taxon>Microbacteriaceae</taxon>
        <taxon>Compostimonas</taxon>
    </lineage>
</organism>
<evidence type="ECO:0000313" key="14">
    <source>
        <dbReference type="Proteomes" id="UP000230161"/>
    </source>
</evidence>
<protein>
    <recommendedName>
        <fullName evidence="10">Putative proline/betaine transporter</fullName>
    </recommendedName>
</protein>
<feature type="transmembrane region" description="Helical" evidence="11">
    <location>
        <begin position="375"/>
        <end position="397"/>
    </location>
</feature>
<gene>
    <name evidence="13" type="ORF">CLV54_1124</name>
</gene>
<evidence type="ECO:0000256" key="2">
    <source>
        <dbReference type="ARBA" id="ARBA00008240"/>
    </source>
</evidence>
<keyword evidence="8 11" id="KW-0472">Membrane</keyword>
<evidence type="ECO:0000256" key="3">
    <source>
        <dbReference type="ARBA" id="ARBA00022448"/>
    </source>
</evidence>